<dbReference type="Pfam" id="PF24544">
    <property type="entry name" value="Ig_TPPC8_2nd"/>
    <property type="match status" value="1"/>
</dbReference>
<evidence type="ECO:0008006" key="6">
    <source>
        <dbReference type="Google" id="ProtNLM"/>
    </source>
</evidence>
<feature type="compositionally biased region" description="Low complexity" evidence="1">
    <location>
        <begin position="112"/>
        <end position="121"/>
    </location>
</feature>
<evidence type="ECO:0000313" key="5">
    <source>
        <dbReference type="Proteomes" id="UP000230069"/>
    </source>
</evidence>
<dbReference type="InParanoid" id="A0A2G5EF04"/>
<sequence length="1301" mass="146280">MDPTSSNLGKMLLEEITPVVMILRTPLVEESCRKNGLSFIQMIQPFSNFNNIDVPVRTASDQPYRLHQFKLRLHYASDICQPNVEAAEEHLKEVVTRASDNDLTDLNSDPPQLESLLRSAESESQSSRFQIFNKELIRASSFSEHEAFDHPVACLLVVSSKDDRPVNKFVDFFNTNQFPSLLNNGAMDPKILKYYLLIHDNQDGTSENATNVVSEMRGTFGASDCRMLCINSAENGSKDWQDNPWSACNSDALLGQDLGCFLNMDDLDEIKDLMQELSSKHIIPHMEQKVRVLNQQVSATRKGFRNQIKNLWWRKGKEDTPDAPTGTMYTFSSIESQIRVLGDYAFMLRDYELALSNYRLLSTDYKLDKAWKRYAGVQEMMALTYFMLDQSRKDAEYCMENSFSTYLKLGSSGQRNATRCGLWWTEMLKARDQYKEAASVYFRISNEEPSLHAAVMLEQASYCYLLSKPPMLRKYGFHLVLSGNRYYISDQRKHAIRAYRSALSVYKGNAWRYINDHVHYHIGKWYAVLGIHETAIKHMMLVLACGHQSIATQELFFRDFLQIVQKLGKTFEVFRLQLPVISMPSLKVIFEDHRTYASSAAVDVKESLWKSLEEDLVPSIPIMRTNWLESQPKKKYKDSNICVAGEAIKVDLEFKNPLKISLSVSGVSLICQLSEKTDSVDSEVGDQHATDVDGHLSTSVLQNDLELKKLKSSWELNSCNSSIVLSEVDFTLGGCEKTKVHLAVTPQLEGVLNIVGVRWKLSGSTVGYHNFDAILEKKRVKGKRRTRKSPSSNLKFTVIKSLPKLEGSIINMPERAYAGELRLVVLELRNQSKYPVKNLKMKISHPRFLYPGSFEDIEAKFPSCLEKQIDCKLKGLHASSIQLSSNLLFSFPEDVTIQGGTTFSWPLWLRAASPGSIPLYISIYYEMENVSSDMRYRTLRIHYNIEVLPSLDVSVQINPSPSRLSEFLVRMDIVNKTGSESFQLKQLSFVGCEWEISSLPPNGTACTSQLLIAGQALSSFFKLKKCDKSTCEPTTSSLSTLVGSDVSFGPEAGVLFDISRTPLADFHRYERLHQEKAEEGDPSNIDFILIAQPQESIGGSSAPARLFCHHACHCSIASQIPISWRMDGPQALHHDFSSSFCEIGLCMTIHNSSDYVVSVRIHTPGPQSSTGQLSDATGIAQSPRLAGNQEGWYDVSLVNDIKVTSDVMGTLSGKPASLDSTAPYIWSASSSTKIEVGPMSSTKVPLQVSLFSPGTYNLSNYNLHWSLLLPSNKDGLDRDQVRQTSGTIQGHSYYLTVLQSP</sequence>
<organism evidence="4 5">
    <name type="scientific">Aquilegia coerulea</name>
    <name type="common">Rocky mountain columbine</name>
    <dbReference type="NCBI Taxonomy" id="218851"/>
    <lineage>
        <taxon>Eukaryota</taxon>
        <taxon>Viridiplantae</taxon>
        <taxon>Streptophyta</taxon>
        <taxon>Embryophyta</taxon>
        <taxon>Tracheophyta</taxon>
        <taxon>Spermatophyta</taxon>
        <taxon>Magnoliopsida</taxon>
        <taxon>Ranunculales</taxon>
        <taxon>Ranunculaceae</taxon>
        <taxon>Thalictroideae</taxon>
        <taxon>Aquilegia</taxon>
    </lineage>
</organism>
<gene>
    <name evidence="4" type="ORF">AQUCO_00900680v1</name>
</gene>
<dbReference type="STRING" id="218851.A0A2G5EF04"/>
<feature type="domain" description="TPPC8 first Ig-like" evidence="3">
    <location>
        <begin position="605"/>
        <end position="769"/>
    </location>
</feature>
<accession>A0A2G5EF04</accession>
<dbReference type="GO" id="GO:1990072">
    <property type="term" value="C:TRAPPIII protein complex"/>
    <property type="evidence" value="ECO:0007669"/>
    <property type="project" value="TreeGrafter"/>
</dbReference>
<dbReference type="InterPro" id="IPR024420">
    <property type="entry name" value="TRAPP_III_complex_Trs85"/>
</dbReference>
<dbReference type="InterPro" id="IPR058538">
    <property type="entry name" value="Ig_TPPC8_2nd"/>
</dbReference>
<dbReference type="PANTHER" id="PTHR12975:SF6">
    <property type="entry name" value="TRAFFICKING PROTEIN PARTICLE COMPLEX SUBUNIT 8"/>
    <property type="match status" value="1"/>
</dbReference>
<feature type="region of interest" description="Disordered" evidence="1">
    <location>
        <begin position="101"/>
        <end position="121"/>
    </location>
</feature>
<evidence type="ECO:0000259" key="3">
    <source>
        <dbReference type="Pfam" id="PF24545"/>
    </source>
</evidence>
<evidence type="ECO:0000259" key="2">
    <source>
        <dbReference type="Pfam" id="PF24544"/>
    </source>
</evidence>
<dbReference type="FunCoup" id="A0A2G5EF04">
    <property type="interactions" value="3580"/>
</dbReference>
<protein>
    <recommendedName>
        <fullName evidence="6">Trafficking protein particle complex subunit 8</fullName>
    </recommendedName>
</protein>
<evidence type="ECO:0000256" key="1">
    <source>
        <dbReference type="SAM" id="MobiDB-lite"/>
    </source>
</evidence>
<feature type="domain" description="TPPC8 second Ig-like" evidence="2">
    <location>
        <begin position="819"/>
        <end position="939"/>
    </location>
</feature>
<dbReference type="EMBL" id="KZ305026">
    <property type="protein sequence ID" value="PIA54300.1"/>
    <property type="molecule type" value="Genomic_DNA"/>
</dbReference>
<dbReference type="OrthoDB" id="437922at2759"/>
<dbReference type="Proteomes" id="UP000230069">
    <property type="component" value="Unassembled WGS sequence"/>
</dbReference>
<evidence type="ECO:0000313" key="4">
    <source>
        <dbReference type="EMBL" id="PIA54300.1"/>
    </source>
</evidence>
<proteinExistence type="predicted"/>
<name>A0A2G5EF04_AQUCA</name>
<dbReference type="Pfam" id="PF24545">
    <property type="entry name" value="Ig_TPPC8_1st"/>
    <property type="match status" value="1"/>
</dbReference>
<dbReference type="PANTHER" id="PTHR12975">
    <property type="entry name" value="TRANSPORT PROTEIN TRAPP"/>
    <property type="match status" value="1"/>
</dbReference>
<dbReference type="Pfam" id="PF12739">
    <property type="entry name" value="TRAPPC-Trs85"/>
    <property type="match status" value="1"/>
</dbReference>
<keyword evidence="5" id="KW-1185">Reference proteome</keyword>
<dbReference type="InterPro" id="IPR058541">
    <property type="entry name" value="Ig_TPPC8_1st"/>
</dbReference>
<reference evidence="4 5" key="1">
    <citation type="submission" date="2017-09" db="EMBL/GenBank/DDBJ databases">
        <title>WGS assembly of Aquilegia coerulea Goldsmith.</title>
        <authorList>
            <person name="Hodges S."/>
            <person name="Kramer E."/>
            <person name="Nordborg M."/>
            <person name="Tomkins J."/>
            <person name="Borevitz J."/>
            <person name="Derieg N."/>
            <person name="Yan J."/>
            <person name="Mihaltcheva S."/>
            <person name="Hayes R.D."/>
            <person name="Rokhsar D."/>
        </authorList>
    </citation>
    <scope>NUCLEOTIDE SEQUENCE [LARGE SCALE GENOMIC DNA]</scope>
    <source>
        <strain evidence="5">cv. Goldsmith</strain>
    </source>
</reference>